<sequence>MPKISHIEPCDSRDLVARLEANPKILAKVLEMLELVENAEGDLRRADEAERRVIEILRGTGQEILTGWAEQVAEAVTAEVRAAEPVVVHAKKKFSGIRHTARSWWRRNAFSTKKQTGCFVLFQKLPVSVAGAILCHWSAP</sequence>
<reference evidence="1 2" key="1">
    <citation type="submission" date="2014-07" db="EMBL/GenBank/DDBJ databases">
        <title>Expanding our view of genomic diversity in Candidatus Accumulibacter clades.</title>
        <authorList>
            <person name="Skennerton C.T."/>
            <person name="Barr J.J."/>
            <person name="Slater F.R."/>
            <person name="Bond P.L."/>
            <person name="Tyson G.W."/>
        </authorList>
    </citation>
    <scope>NUCLEOTIDE SEQUENCE [LARGE SCALE GENOMIC DNA]</scope>
    <source>
        <strain evidence="2">SK-01</strain>
    </source>
</reference>
<organism evidence="1 2">
    <name type="scientific">Candidatus Accumulibacter vicinus</name>
    <dbReference type="NCBI Taxonomy" id="2954382"/>
    <lineage>
        <taxon>Bacteria</taxon>
        <taxon>Pseudomonadati</taxon>
        <taxon>Pseudomonadota</taxon>
        <taxon>Betaproteobacteria</taxon>
        <taxon>Candidatus Accumulibacter</taxon>
    </lineage>
</organism>
<accession>A0A084XU46</accession>
<comment type="caution">
    <text evidence="1">The sequence shown here is derived from an EMBL/GenBank/DDBJ whole genome shotgun (WGS) entry which is preliminary data.</text>
</comment>
<dbReference type="EMBL" id="JDSS02000053">
    <property type="protein sequence ID" value="KFB65990.1"/>
    <property type="molecule type" value="Genomic_DNA"/>
</dbReference>
<gene>
    <name evidence="1" type="ORF">CAPSK01_004832</name>
</gene>
<dbReference type="RefSeq" id="WP_034931510.1">
    <property type="nucleotide sequence ID" value="NZ_JDSS02000053.1"/>
</dbReference>
<dbReference type="Proteomes" id="UP000019812">
    <property type="component" value="Unassembled WGS sequence"/>
</dbReference>
<evidence type="ECO:0000313" key="1">
    <source>
        <dbReference type="EMBL" id="KFB65990.1"/>
    </source>
</evidence>
<name>A0A084XU46_9PROT</name>
<protein>
    <submittedName>
        <fullName evidence="1">Uncharacterized protein</fullName>
    </submittedName>
</protein>
<proteinExistence type="predicted"/>
<dbReference type="AlphaFoldDB" id="A0A084XU46"/>
<evidence type="ECO:0000313" key="2">
    <source>
        <dbReference type="Proteomes" id="UP000019812"/>
    </source>
</evidence>